<dbReference type="SUPFAM" id="SSF51604">
    <property type="entry name" value="Enolase C-terminal domain-like"/>
    <property type="match status" value="1"/>
</dbReference>
<dbReference type="PRINTS" id="PR00148">
    <property type="entry name" value="ENOLASE"/>
</dbReference>
<accession>A0A0A1ZG84</accession>
<dbReference type="FunFam" id="3.30.390.10:FF:000001">
    <property type="entry name" value="Enolase"/>
    <property type="match status" value="1"/>
</dbReference>
<evidence type="ECO:0000256" key="1">
    <source>
        <dbReference type="ARBA" id="ARBA00005031"/>
    </source>
</evidence>
<dbReference type="STRING" id="59925.EU91_0378"/>
<dbReference type="eggNOG" id="COG0148">
    <property type="taxonomic scope" value="Bacteria"/>
</dbReference>
<keyword evidence="6 11" id="KW-0964">Secreted</keyword>
<evidence type="ECO:0000256" key="8">
    <source>
        <dbReference type="ARBA" id="ARBA00022842"/>
    </source>
</evidence>
<comment type="similarity">
    <text evidence="2 11">Belongs to the enolase family.</text>
</comment>
<dbReference type="InterPro" id="IPR020811">
    <property type="entry name" value="Enolase_N"/>
</dbReference>
<feature type="active site" description="Proton donor" evidence="11 12">
    <location>
        <position position="209"/>
    </location>
</feature>
<feature type="domain" description="Enolase C-terminal TIM barrel" evidence="15">
    <location>
        <begin position="143"/>
        <end position="427"/>
    </location>
</feature>
<dbReference type="PROSITE" id="PS00164">
    <property type="entry name" value="ENOLASE"/>
    <property type="match status" value="1"/>
</dbReference>
<dbReference type="InterPro" id="IPR020809">
    <property type="entry name" value="Enolase_CS"/>
</dbReference>
<name>A0A0A1ZG84_PROMR</name>
<dbReference type="InterPro" id="IPR036849">
    <property type="entry name" value="Enolase-like_C_sf"/>
</dbReference>
<dbReference type="InterPro" id="IPR029017">
    <property type="entry name" value="Enolase-like_N"/>
</dbReference>
<dbReference type="Pfam" id="PF00113">
    <property type="entry name" value="Enolase_C"/>
    <property type="match status" value="1"/>
</dbReference>
<dbReference type="SFLD" id="SFLDG00178">
    <property type="entry name" value="enolase"/>
    <property type="match status" value="1"/>
</dbReference>
<dbReference type="SMART" id="SM01192">
    <property type="entry name" value="Enolase_C"/>
    <property type="match status" value="1"/>
</dbReference>
<feature type="binding site" evidence="13">
    <location>
        <position position="390"/>
    </location>
    <ligand>
        <name>substrate</name>
    </ligand>
</feature>
<dbReference type="Gene3D" id="3.20.20.120">
    <property type="entry name" value="Enolase-like C-terminal domain"/>
    <property type="match status" value="1"/>
</dbReference>
<feature type="binding site" evidence="11">
    <location>
        <position position="167"/>
    </location>
    <ligand>
        <name>(2R)-2-phosphoglycerate</name>
        <dbReference type="ChEBI" id="CHEBI:58289"/>
    </ligand>
</feature>
<protein>
    <recommendedName>
        <fullName evidence="4 11">Enolase</fullName>
        <ecNumber evidence="3 11">4.2.1.11</ecNumber>
    </recommendedName>
    <alternativeName>
        <fullName evidence="11">2-phospho-D-glycerate hydro-lyase</fullName>
    </alternativeName>
    <alternativeName>
        <fullName evidence="11">2-phosphoglycerate dehydratase</fullName>
    </alternativeName>
</protein>
<feature type="binding site" evidence="11">
    <location>
        <position position="368"/>
    </location>
    <ligand>
        <name>(2R)-2-phosphoglycerate</name>
        <dbReference type="ChEBI" id="CHEBI:58289"/>
    </ligand>
</feature>
<feature type="binding site" evidence="13">
    <location>
        <position position="314"/>
    </location>
    <ligand>
        <name>substrate</name>
    </ligand>
</feature>
<keyword evidence="9 11" id="KW-0324">Glycolysis</keyword>
<reference evidence="18" key="1">
    <citation type="journal article" date="2014" name="Sci. Data">
        <title>Genomes of diverse isolates of the marine cyanobacterium Prochlorococcus.</title>
        <authorList>
            <person name="Biller S."/>
            <person name="Berube P."/>
            <person name="Thompson J."/>
            <person name="Kelly L."/>
            <person name="Roggensack S."/>
            <person name="Awad L."/>
            <person name="Roache-Johnson K."/>
            <person name="Ding H."/>
            <person name="Giovannoni S.J."/>
            <person name="Moore L.R."/>
            <person name="Chisholm S.W."/>
        </authorList>
    </citation>
    <scope>NUCLEOTIDE SEQUENCE [LARGE SCALE GENOMIC DNA]</scope>
    <source>
        <strain evidence="18">GP2</strain>
    </source>
</reference>
<evidence type="ECO:0000256" key="9">
    <source>
        <dbReference type="ARBA" id="ARBA00023152"/>
    </source>
</evidence>
<comment type="pathway">
    <text evidence="1 11">Carbohydrate degradation; glycolysis; pyruvate from D-glyceraldehyde 3-phosphate: step 4/5.</text>
</comment>
<dbReference type="Pfam" id="PF03952">
    <property type="entry name" value="Enolase_N"/>
    <property type="match status" value="1"/>
</dbReference>
<dbReference type="UniPathway" id="UPA00109">
    <property type="reaction ID" value="UER00187"/>
</dbReference>
<keyword evidence="8 11" id="KW-0460">Magnesium</keyword>
<dbReference type="GO" id="GO:0005576">
    <property type="term" value="C:extracellular region"/>
    <property type="evidence" value="ECO:0007669"/>
    <property type="project" value="UniProtKB-SubCell"/>
</dbReference>
<dbReference type="GO" id="GO:0000287">
    <property type="term" value="F:magnesium ion binding"/>
    <property type="evidence" value="ECO:0007669"/>
    <property type="project" value="UniProtKB-UniRule"/>
</dbReference>
<proteinExistence type="inferred from homology"/>
<dbReference type="Gene3D" id="3.30.390.10">
    <property type="entry name" value="Enolase-like, N-terminal domain"/>
    <property type="match status" value="1"/>
</dbReference>
<dbReference type="EC" id="4.2.1.11" evidence="3 11"/>
<dbReference type="PIRSF" id="PIRSF001400">
    <property type="entry name" value="Enolase"/>
    <property type="match status" value="1"/>
</dbReference>
<dbReference type="PANTHER" id="PTHR11902">
    <property type="entry name" value="ENOLASE"/>
    <property type="match status" value="1"/>
</dbReference>
<feature type="domain" description="Enolase N-terminal" evidence="16">
    <location>
        <begin position="9"/>
        <end position="138"/>
    </location>
</feature>
<comment type="catalytic activity">
    <reaction evidence="11">
        <text>(2R)-2-phosphoglycerate = phosphoenolpyruvate + H2O</text>
        <dbReference type="Rhea" id="RHEA:10164"/>
        <dbReference type="ChEBI" id="CHEBI:15377"/>
        <dbReference type="ChEBI" id="CHEBI:58289"/>
        <dbReference type="ChEBI" id="CHEBI:58702"/>
        <dbReference type="EC" id="4.2.1.11"/>
    </reaction>
</comment>
<sequence>MKETIDFLIDTIEARQVLDSRGNPTVEAEVFLECGAIGRAIVPSGASTGAHEAHELRDGGSKYMGKGVLNAVNKIHETISPALCGLSALDQTAVDKLMIEIDGTPNKSNLGANSILAVSLATARASANALDIPLYRYLGDPLSNLLPVPLMNVINGGAHAPNSLDFQEFMLVPHGVDNFSESLRMGTEIFHSLKALLDQKGLSTAVGDEGGFAPNLSSSEEAGDLLLEAIQKAGFTPGEQVSLALDVASTEFYSDGIYRYEGKSLNSSEMISYLSKLVSNYPIVSIEDGLAEDDWEGWAELHKELGNKVQLVGDDLFVTNTERLRKGIIEKSANSILIKVNQIGTLTETLEAIELAKMSGFTSVISHRSGETEDTTIADLSVATRSGQIKTGSLSRSERIAKYNRLLKIEEELGNQARFAGVLGLGPKNM</sequence>
<feature type="binding site" evidence="11 14">
    <location>
        <position position="246"/>
    </location>
    <ligand>
        <name>Mg(2+)</name>
        <dbReference type="ChEBI" id="CHEBI:18420"/>
    </ligand>
</feature>
<evidence type="ECO:0000256" key="2">
    <source>
        <dbReference type="ARBA" id="ARBA00009604"/>
    </source>
</evidence>
<evidence type="ECO:0000256" key="3">
    <source>
        <dbReference type="ARBA" id="ARBA00012058"/>
    </source>
</evidence>
<dbReference type="HAMAP" id="MF_00318">
    <property type="entry name" value="Enolase"/>
    <property type="match status" value="1"/>
</dbReference>
<evidence type="ECO:0000256" key="12">
    <source>
        <dbReference type="PIRSR" id="PIRSR001400-1"/>
    </source>
</evidence>
<comment type="cofactor">
    <cofactor evidence="14">
        <name>Mg(2+)</name>
        <dbReference type="ChEBI" id="CHEBI:18420"/>
    </cofactor>
    <text evidence="14">Mg(2+) is required for catalysis and for stabilizing the dimer.</text>
</comment>
<feature type="binding site" evidence="11">
    <location>
        <position position="390"/>
    </location>
    <ligand>
        <name>(2R)-2-phosphoglycerate</name>
        <dbReference type="ChEBI" id="CHEBI:58289"/>
    </ligand>
</feature>
<evidence type="ECO:0000256" key="6">
    <source>
        <dbReference type="ARBA" id="ARBA00022525"/>
    </source>
</evidence>
<organism evidence="17 18">
    <name type="scientific">Prochlorococcus marinus str. GP2</name>
    <dbReference type="NCBI Taxonomy" id="59925"/>
    <lineage>
        <taxon>Bacteria</taxon>
        <taxon>Bacillati</taxon>
        <taxon>Cyanobacteriota</taxon>
        <taxon>Cyanophyceae</taxon>
        <taxon>Synechococcales</taxon>
        <taxon>Prochlorococcaceae</taxon>
        <taxon>Prochlorococcus</taxon>
    </lineage>
</organism>
<comment type="subcellular location">
    <subcellularLocation>
        <location evidence="11">Cytoplasm</location>
    </subcellularLocation>
    <subcellularLocation>
        <location evidence="11">Secreted</location>
    </subcellularLocation>
    <subcellularLocation>
        <location evidence="11">Cell surface</location>
    </subcellularLocation>
    <text evidence="11">Fractions of enolase are present in both the cytoplasm and on the cell surface.</text>
</comment>
<evidence type="ECO:0000256" key="7">
    <source>
        <dbReference type="ARBA" id="ARBA00022723"/>
    </source>
</evidence>
<dbReference type="SUPFAM" id="SSF54826">
    <property type="entry name" value="Enolase N-terminal domain-like"/>
    <property type="match status" value="1"/>
</dbReference>
<feature type="binding site" evidence="11 14">
    <location>
        <position position="287"/>
    </location>
    <ligand>
        <name>Mg(2+)</name>
        <dbReference type="ChEBI" id="CHEBI:18420"/>
    </ligand>
</feature>
<dbReference type="SMART" id="SM01193">
    <property type="entry name" value="Enolase_N"/>
    <property type="match status" value="1"/>
</dbReference>
<dbReference type="EMBL" id="JNAH01000003">
    <property type="protein sequence ID" value="KGF88445.1"/>
    <property type="molecule type" value="Genomic_DNA"/>
</dbReference>
<feature type="binding site" evidence="11 14">
    <location>
        <position position="314"/>
    </location>
    <ligand>
        <name>Mg(2+)</name>
        <dbReference type="ChEBI" id="CHEBI:18420"/>
    </ligand>
</feature>
<dbReference type="GO" id="GO:0004634">
    <property type="term" value="F:phosphopyruvate hydratase activity"/>
    <property type="evidence" value="ECO:0007669"/>
    <property type="project" value="UniProtKB-UniRule"/>
</dbReference>
<dbReference type="InterPro" id="IPR020810">
    <property type="entry name" value="Enolase_C"/>
</dbReference>
<comment type="function">
    <text evidence="11">Catalyzes the reversible conversion of 2-phosphoglycerate (2-PG) into phosphoenolpyruvate (PEP). It is essential for the degradation of carbohydrates via glycolysis.</text>
</comment>
<dbReference type="OrthoDB" id="9804716at2"/>
<dbReference type="NCBIfam" id="TIGR01060">
    <property type="entry name" value="eno"/>
    <property type="match status" value="1"/>
</dbReference>
<dbReference type="GO" id="GO:0009986">
    <property type="term" value="C:cell surface"/>
    <property type="evidence" value="ECO:0007669"/>
    <property type="project" value="UniProtKB-SubCell"/>
</dbReference>
<dbReference type="SFLD" id="SFLDS00001">
    <property type="entry name" value="Enolase"/>
    <property type="match status" value="1"/>
</dbReference>
<keyword evidence="7 11" id="KW-0479">Metal-binding</keyword>
<dbReference type="InterPro" id="IPR000941">
    <property type="entry name" value="Enolase"/>
</dbReference>
<feature type="active site" description="Proton acceptor" evidence="11 12">
    <location>
        <position position="339"/>
    </location>
</feature>
<dbReference type="AlphaFoldDB" id="A0A0A1ZG84"/>
<gene>
    <name evidence="11" type="primary">eno</name>
    <name evidence="17" type="ORF">EU91_0378</name>
</gene>
<feature type="binding site" evidence="13">
    <location>
        <position position="168"/>
    </location>
    <ligand>
        <name>substrate</name>
    </ligand>
</feature>
<dbReference type="PANTHER" id="PTHR11902:SF1">
    <property type="entry name" value="ENOLASE"/>
    <property type="match status" value="1"/>
</dbReference>
<evidence type="ECO:0000256" key="5">
    <source>
        <dbReference type="ARBA" id="ARBA00022490"/>
    </source>
</evidence>
<dbReference type="GO" id="GO:0000015">
    <property type="term" value="C:phosphopyruvate hydratase complex"/>
    <property type="evidence" value="ECO:0007669"/>
    <property type="project" value="InterPro"/>
</dbReference>
<feature type="binding site" evidence="13">
    <location>
        <position position="287"/>
    </location>
    <ligand>
        <name>substrate</name>
    </ligand>
</feature>
<feature type="binding site" evidence="11">
    <location>
        <position position="369"/>
    </location>
    <ligand>
        <name>(2R)-2-phosphoglycerate</name>
        <dbReference type="ChEBI" id="CHEBI:58289"/>
    </ligand>
</feature>
<dbReference type="FunFam" id="3.20.20.120:FF:000001">
    <property type="entry name" value="Enolase"/>
    <property type="match status" value="1"/>
</dbReference>
<evidence type="ECO:0000259" key="16">
    <source>
        <dbReference type="SMART" id="SM01193"/>
    </source>
</evidence>
<keyword evidence="5 11" id="KW-0963">Cytoplasm</keyword>
<evidence type="ECO:0000256" key="11">
    <source>
        <dbReference type="HAMAP-Rule" id="MF_00318"/>
    </source>
</evidence>
<evidence type="ECO:0000256" key="4">
    <source>
        <dbReference type="ARBA" id="ARBA00017068"/>
    </source>
</evidence>
<dbReference type="GO" id="GO:0006096">
    <property type="term" value="P:glycolytic process"/>
    <property type="evidence" value="ECO:0007669"/>
    <property type="project" value="UniProtKB-UniRule"/>
</dbReference>
<evidence type="ECO:0000256" key="14">
    <source>
        <dbReference type="PIRSR" id="PIRSR001400-3"/>
    </source>
</evidence>
<keyword evidence="10 11" id="KW-0456">Lyase</keyword>
<evidence type="ECO:0000256" key="10">
    <source>
        <dbReference type="ARBA" id="ARBA00023239"/>
    </source>
</evidence>
<comment type="cofactor">
    <cofactor evidence="11">
        <name>Mg(2+)</name>
        <dbReference type="ChEBI" id="CHEBI:18420"/>
    </cofactor>
    <text evidence="11">Binds a second Mg(2+) ion via substrate during catalysis.</text>
</comment>
<dbReference type="Proteomes" id="UP000030598">
    <property type="component" value="Unassembled WGS sequence"/>
</dbReference>
<dbReference type="SFLD" id="SFLDF00002">
    <property type="entry name" value="enolase"/>
    <property type="match status" value="1"/>
</dbReference>
<evidence type="ECO:0000313" key="18">
    <source>
        <dbReference type="Proteomes" id="UP000030598"/>
    </source>
</evidence>
<dbReference type="RefSeq" id="WP_032523978.1">
    <property type="nucleotide sequence ID" value="NZ_CP138934.1"/>
</dbReference>
<evidence type="ECO:0000313" key="17">
    <source>
        <dbReference type="EMBL" id="KGF88445.1"/>
    </source>
</evidence>
<feature type="binding site" evidence="13">
    <location>
        <position position="159"/>
    </location>
    <ligand>
        <name>substrate</name>
    </ligand>
</feature>
<evidence type="ECO:0000259" key="15">
    <source>
        <dbReference type="SMART" id="SM01192"/>
    </source>
</evidence>
<feature type="binding site" evidence="11">
    <location>
        <position position="339"/>
    </location>
    <ligand>
        <name>(2R)-2-phosphoglycerate</name>
        <dbReference type="ChEBI" id="CHEBI:58289"/>
    </ligand>
</feature>
<feature type="binding site" evidence="13">
    <location>
        <begin position="366"/>
        <end position="369"/>
    </location>
    <ligand>
        <name>substrate</name>
    </ligand>
</feature>
<evidence type="ECO:0000256" key="13">
    <source>
        <dbReference type="PIRSR" id="PIRSR001400-2"/>
    </source>
</evidence>
<comment type="caution">
    <text evidence="17">The sequence shown here is derived from an EMBL/GenBank/DDBJ whole genome shotgun (WGS) entry which is preliminary data.</text>
</comment>
<dbReference type="CDD" id="cd03313">
    <property type="entry name" value="enolase"/>
    <property type="match status" value="1"/>
</dbReference>